<dbReference type="CTD" id="80063"/>
<evidence type="ECO:0000256" key="4">
    <source>
        <dbReference type="ARBA" id="ARBA00023015"/>
    </source>
</evidence>
<evidence type="ECO:0000313" key="13">
    <source>
        <dbReference type="Proteomes" id="UP000008143"/>
    </source>
</evidence>
<evidence type="ECO:0000256" key="7">
    <source>
        <dbReference type="ARBA" id="ARBA00023242"/>
    </source>
</evidence>
<dbReference type="Ensembl" id="ENSXETT00000121297">
    <property type="protein sequence ID" value="ENSXETP00000117184"/>
    <property type="gene ID" value="ENSXETG00000038728"/>
</dbReference>
<evidence type="ECO:0000313" key="15">
    <source>
        <dbReference type="Xenbase" id="XB-GENE-6045764"/>
    </source>
</evidence>
<keyword evidence="5" id="KW-0010">Activator</keyword>
<dbReference type="PROSITE" id="PS51257">
    <property type="entry name" value="PROKAR_LIPOPROTEIN"/>
    <property type="match status" value="1"/>
</dbReference>
<keyword evidence="4" id="KW-0805">Transcription regulation</keyword>
<keyword evidence="6" id="KW-0804">Transcription</keyword>
<evidence type="ECO:0000256" key="3">
    <source>
        <dbReference type="ARBA" id="ARBA00022491"/>
    </source>
</evidence>
<reference evidence="12" key="2">
    <citation type="submission" date="2021-03" db="UniProtKB">
        <authorList>
            <consortium name="Ensembl"/>
        </authorList>
    </citation>
    <scope>IDENTIFICATION</scope>
</reference>
<dbReference type="GO" id="GO:0006355">
    <property type="term" value="P:regulation of DNA-templated transcription"/>
    <property type="evidence" value="ECO:0000318"/>
    <property type="project" value="GO_Central"/>
</dbReference>
<proteinExistence type="inferred from homology"/>
<feature type="chain" id="PRO_5044663104" evidence="10">
    <location>
        <begin position="29"/>
        <end position="764"/>
    </location>
</feature>
<feature type="compositionally biased region" description="Polar residues" evidence="9">
    <location>
        <begin position="623"/>
        <end position="645"/>
    </location>
</feature>
<feature type="region of interest" description="Disordered" evidence="9">
    <location>
        <begin position="164"/>
        <end position="188"/>
    </location>
</feature>
<accession>A0A803K9X8</accession>
<dbReference type="InterPro" id="IPR003961">
    <property type="entry name" value="FN3_dom"/>
</dbReference>
<dbReference type="InterPro" id="IPR056565">
    <property type="entry name" value="Fn3_ATF7IP"/>
</dbReference>
<dbReference type="Gene3D" id="2.60.40.10">
    <property type="entry name" value="Immunoglobulins"/>
    <property type="match status" value="1"/>
</dbReference>
<gene>
    <name evidence="12 14 15" type="primary">atf7ip2</name>
</gene>
<evidence type="ECO:0000256" key="5">
    <source>
        <dbReference type="ARBA" id="ARBA00023159"/>
    </source>
</evidence>
<organism evidence="12">
    <name type="scientific">Xenopus tropicalis</name>
    <name type="common">Western clawed frog</name>
    <name type="synonym">Silurana tropicalis</name>
    <dbReference type="NCBI Taxonomy" id="8364"/>
    <lineage>
        <taxon>Eukaryota</taxon>
        <taxon>Metazoa</taxon>
        <taxon>Chordata</taxon>
        <taxon>Craniata</taxon>
        <taxon>Vertebrata</taxon>
        <taxon>Euteleostomi</taxon>
        <taxon>Amphibia</taxon>
        <taxon>Batrachia</taxon>
        <taxon>Anura</taxon>
        <taxon>Pipoidea</taxon>
        <taxon>Pipidae</taxon>
        <taxon>Xenopodinae</taxon>
        <taxon>Xenopus</taxon>
        <taxon>Silurana</taxon>
    </lineage>
</organism>
<dbReference type="Xenbase" id="XB-GENE-6045764">
    <property type="gene designation" value="atf7ip2"/>
</dbReference>
<keyword evidence="8" id="KW-0175">Coiled coil</keyword>
<protein>
    <submittedName>
        <fullName evidence="12">Activating transcription factor 7 interacting protein 2</fullName>
    </submittedName>
    <submittedName>
        <fullName evidence="14">Activating transcription factor 7-interacting protein 2 isoform X1</fullName>
    </submittedName>
</protein>
<evidence type="ECO:0000256" key="10">
    <source>
        <dbReference type="SAM" id="SignalP"/>
    </source>
</evidence>
<keyword evidence="10" id="KW-0732">Signal</keyword>
<feature type="signal peptide" evidence="10">
    <location>
        <begin position="1"/>
        <end position="28"/>
    </location>
</feature>
<evidence type="ECO:0000259" key="11">
    <source>
        <dbReference type="PROSITE" id="PS50853"/>
    </source>
</evidence>
<dbReference type="GeneTree" id="ENSGT00530000063707"/>
<dbReference type="InterPro" id="IPR031870">
    <property type="entry name" value="ATF7IP_BD"/>
</dbReference>
<comment type="similarity">
    <text evidence="2">Belongs to the MCAF family.</text>
</comment>
<evidence type="ECO:0000256" key="2">
    <source>
        <dbReference type="ARBA" id="ARBA00010344"/>
    </source>
</evidence>
<evidence type="ECO:0000256" key="8">
    <source>
        <dbReference type="SAM" id="Coils"/>
    </source>
</evidence>
<dbReference type="GeneID" id="100489429"/>
<feature type="compositionally biased region" description="Low complexity" evidence="9">
    <location>
        <begin position="173"/>
        <end position="187"/>
    </location>
</feature>
<dbReference type="GO" id="GO:0003712">
    <property type="term" value="F:transcription coregulator activity"/>
    <property type="evidence" value="ECO:0000318"/>
    <property type="project" value="GO_Central"/>
</dbReference>
<evidence type="ECO:0000313" key="14">
    <source>
        <dbReference type="RefSeq" id="XP_012826363.1"/>
    </source>
</evidence>
<evidence type="ECO:0000313" key="12">
    <source>
        <dbReference type="Ensembl" id="ENSXETP00000117184"/>
    </source>
</evidence>
<keyword evidence="13" id="KW-1185">Reference proteome</keyword>
<dbReference type="AlphaFoldDB" id="A0A803K9X8"/>
<comment type="subcellular location">
    <subcellularLocation>
        <location evidence="1">Nucleus</location>
    </subcellularLocation>
</comment>
<dbReference type="Bgee" id="ENSXETG00000038728">
    <property type="expression patterns" value="Expressed in egg cell and 10 other cell types or tissues"/>
</dbReference>
<feature type="region of interest" description="Disordered" evidence="9">
    <location>
        <begin position="623"/>
        <end position="656"/>
    </location>
</feature>
<feature type="coiled-coil region" evidence="8">
    <location>
        <begin position="344"/>
        <end position="388"/>
    </location>
</feature>
<dbReference type="GO" id="GO:0005667">
    <property type="term" value="C:transcription regulator complex"/>
    <property type="evidence" value="ECO:0000318"/>
    <property type="project" value="GO_Central"/>
</dbReference>
<evidence type="ECO:0000256" key="9">
    <source>
        <dbReference type="SAM" id="MobiDB-lite"/>
    </source>
</evidence>
<dbReference type="GO" id="GO:0005634">
    <property type="term" value="C:nucleus"/>
    <property type="evidence" value="ECO:0000318"/>
    <property type="project" value="GO_Central"/>
</dbReference>
<evidence type="ECO:0000256" key="1">
    <source>
        <dbReference type="ARBA" id="ARBA00004123"/>
    </source>
</evidence>
<reference evidence="14" key="3">
    <citation type="submission" date="2025-04" db="UniProtKB">
        <authorList>
            <consortium name="RefSeq"/>
        </authorList>
    </citation>
    <scope>IDENTIFICATION</scope>
    <source>
        <strain evidence="14">Nigerian</strain>
        <tissue evidence="14">Liver and blood</tissue>
    </source>
</reference>
<sequence length="764" mass="84459">MHLHRVSVCCAVQHLIFLFSCSVKMADCSNTSVKKIFRAKKTMTASCRQQIAILNKLKSCTKEGIAVEGLTSLLPTDGVQQSERSSKANCPEQTNSKLSKSLESLNQNIFSNELKVSVAQINSRSNTGYSYKEAFGISSASEKSHGHFSTSMVTADVSHNANSGFTKQKADYSSPKKPPLQSSPVSKGLQHLKSFSEKIKENSNSKNDQNPNSDLALPCHIKDNTENIKGQSKKTFSTVHVQNSTSSIFGLNNLSESTTQDLSNNCDTSIGANQRKRVHSESNDVSCCKRNNASLNVCSEPEKINVILEKIQCLIENRIQSFFKESLDQRMEDLSRRVSLIKCMGNHGNDIARYRRKARKLERRIKSVLSVQKEAEKQRNNLHNIKREKVATVNDKLASDQKLLSKESLSSSPKTVITTDSHEKISNILNTKDIQGTECNYKTSAKKESSSLFSDSVLHASEGSVSLVPPLKPICRRECYLKENKKSKSIIDLTKDEENDCKEHNSVCLSHLTRTPDIKDIKLEECDACLEQKNPALSDTVKMPFENKVSGICNESSAMELSPKPLHTQCKKTKTGPIKAEEQYSNKATDLKLEGKCSVTQDNASLLDTTQMLYKIKASGCNESEMTKSNTNPPHTQVTSSNCDSGSKKLQPPQKPELRLTQVQNPKGIALSWNINKTDPNCAPAESYCLYVHKVDASVKKVLWKKIGEIKALPLPMACTLTQFVDGSTYSFALRAKDPSGRFGPLCDIQSVTLQPSVKAAKGS</sequence>
<dbReference type="OMA" id="ARCELAN"/>
<dbReference type="PROSITE" id="PS50853">
    <property type="entry name" value="FN3"/>
    <property type="match status" value="1"/>
</dbReference>
<dbReference type="Proteomes" id="UP000008143">
    <property type="component" value="Chromosome 9"/>
</dbReference>
<dbReference type="PANTHER" id="PTHR23210">
    <property type="entry name" value="ACTIVATING TRANSCRIPTION FACTOR 7 INTERACTING PROTEIN"/>
    <property type="match status" value="1"/>
</dbReference>
<dbReference type="InterPro" id="IPR013783">
    <property type="entry name" value="Ig-like_fold"/>
</dbReference>
<dbReference type="PANTHER" id="PTHR23210:SF28">
    <property type="entry name" value="ACTIVATING TRANSCRIPTION FACTOR 7 INTERACTING PROTEIN 2"/>
    <property type="match status" value="1"/>
</dbReference>
<evidence type="ECO:0000256" key="6">
    <source>
        <dbReference type="ARBA" id="ARBA00023163"/>
    </source>
</evidence>
<keyword evidence="3" id="KW-0678">Repressor</keyword>
<name>A0A803K9X8_XENTR</name>
<feature type="domain" description="Fibronectin type-III" evidence="11">
    <location>
        <begin position="652"/>
        <end position="757"/>
    </location>
</feature>
<dbReference type="AGR" id="Xenbase:XB-GENE-6045764"/>
<dbReference type="InterPro" id="IPR026085">
    <property type="entry name" value="ATF7-int"/>
</dbReference>
<keyword evidence="7" id="KW-0539">Nucleus</keyword>
<dbReference type="OrthoDB" id="2434995at2759"/>
<dbReference type="Pfam" id="PF16788">
    <property type="entry name" value="ATF7IP_BD"/>
    <property type="match status" value="1"/>
</dbReference>
<reference evidence="12" key="1">
    <citation type="journal article" date="2010" name="Science">
        <title>The genome of the Western clawed frog Xenopus tropicalis.</title>
        <authorList>
            <person name="Hellsten U."/>
            <person name="Harland R.M."/>
            <person name="Gilchrist M.J."/>
            <person name="Hendrix D."/>
            <person name="Jurka J."/>
            <person name="Kapitonov V."/>
            <person name="Ovcharenko I."/>
            <person name="Putnam N.H."/>
            <person name="Shu S."/>
            <person name="Taher L."/>
            <person name="Blitz I.L."/>
            <person name="Blumberg B."/>
            <person name="Dichmann D.S."/>
            <person name="Dubchak I."/>
            <person name="Amaya E."/>
            <person name="Detter J.C."/>
            <person name="Fletcher R."/>
            <person name="Gerhard D.S."/>
            <person name="Goodstein D."/>
            <person name="Graves T."/>
            <person name="Grigoriev I.V."/>
            <person name="Grimwood J."/>
            <person name="Kawashima T."/>
            <person name="Lindquist E."/>
            <person name="Lucas S.M."/>
            <person name="Mead P.E."/>
            <person name="Mitros T."/>
            <person name="Ogino H."/>
            <person name="Ohta Y."/>
            <person name="Poliakov A.V."/>
            <person name="Pollet N."/>
            <person name="Robert J."/>
            <person name="Salamov A."/>
            <person name="Sater A.K."/>
            <person name="Schmutz J."/>
            <person name="Terry A."/>
            <person name="Vize P.D."/>
            <person name="Warren W.C."/>
            <person name="Wells D."/>
            <person name="Wills A."/>
            <person name="Wilson R.K."/>
            <person name="Zimmerman L.B."/>
            <person name="Zorn A.M."/>
            <person name="Grainger R."/>
            <person name="Grammer T."/>
            <person name="Khokha M.K."/>
            <person name="Richardson P.M."/>
            <person name="Rokhsar D.S."/>
        </authorList>
    </citation>
    <scope>NUCLEOTIDE SEQUENCE [LARGE SCALE GENOMIC DNA]</scope>
    <source>
        <strain evidence="12">Nigerian</strain>
    </source>
</reference>
<dbReference type="RefSeq" id="XP_012826363.1">
    <property type="nucleotide sequence ID" value="XM_012970909.3"/>
</dbReference>
<dbReference type="Pfam" id="PF16794">
    <property type="entry name" value="fn3_4"/>
    <property type="match status" value="1"/>
</dbReference>